<dbReference type="AlphaFoldDB" id="A0A4Z1G1V5"/>
<name>A0A4Z1G1V5_9HELO</name>
<evidence type="ECO:0000313" key="2">
    <source>
        <dbReference type="EMBL" id="TGO27991.1"/>
    </source>
</evidence>
<feature type="compositionally biased region" description="Polar residues" evidence="1">
    <location>
        <begin position="1194"/>
        <end position="1204"/>
    </location>
</feature>
<feature type="compositionally biased region" description="Gly residues" evidence="1">
    <location>
        <begin position="84"/>
        <end position="111"/>
    </location>
</feature>
<feature type="compositionally biased region" description="Polar residues" evidence="1">
    <location>
        <begin position="906"/>
        <end position="923"/>
    </location>
</feature>
<feature type="compositionally biased region" description="Polar residues" evidence="1">
    <location>
        <begin position="120"/>
        <end position="130"/>
    </location>
</feature>
<feature type="compositionally biased region" description="Polar residues" evidence="1">
    <location>
        <begin position="280"/>
        <end position="293"/>
    </location>
</feature>
<dbReference type="Proteomes" id="UP000297910">
    <property type="component" value="Unassembled WGS sequence"/>
</dbReference>
<feature type="compositionally biased region" description="Basic and acidic residues" evidence="1">
    <location>
        <begin position="984"/>
        <end position="997"/>
    </location>
</feature>
<feature type="region of interest" description="Disordered" evidence="1">
    <location>
        <begin position="272"/>
        <end position="293"/>
    </location>
</feature>
<evidence type="ECO:0000256" key="1">
    <source>
        <dbReference type="SAM" id="MobiDB-lite"/>
    </source>
</evidence>
<feature type="compositionally biased region" description="Polar residues" evidence="1">
    <location>
        <begin position="834"/>
        <end position="846"/>
    </location>
</feature>
<feature type="compositionally biased region" description="Polar residues" evidence="1">
    <location>
        <begin position="1109"/>
        <end position="1120"/>
    </location>
</feature>
<feature type="region of interest" description="Disordered" evidence="1">
    <location>
        <begin position="1160"/>
        <end position="1204"/>
    </location>
</feature>
<sequence length="1237" mass="133443">MTERERSAAEMEAIRQAMMEELGIGRRDALPLEDRAANIPMIPLSSINRQVRPEHPASAWHNLDDIAGGQLYRLRRGGIGLSNSGRGGHAAGHGRGGASNRGGHASVGGRGNIAARGKNTDNSGSGQTYYNDARRGGKSHAKVDAGIARLQREAESSRKNRTEGRSFKTPQSTSKSKKPVLRAASPVVARAAPPLANRLINSRFKLTSPATFLSHNNIGSSPVATAPEPVISAPQNKVDDDLLVPPSASKLAPQGGLAASRWASPSAPLVDMSGSDDLSRSATHANTASVSASIPSVQQVVPAATTSASMSICSAQQIMPIVGANTSESDHSVRSVPPAMSTNASESTHSVQHATVAARLTLITDDAMIHPTSVIVRTVIDERPVKVCKNNSTFKVGIARLIKLDKKSPLTLEVKIDNEIILSELLSEAAIFKVDMKDGNIKNTVTYRANPTTEKIPTWKLQFQLPGIAKSFVNHHSFRLSELRRSGDSSHSSEQESQGPLVILSLVSSSTELKLTDAEKSYLTNRISSSTFADLTLIDSEEILVPPHEEECKAEDNQVEEYSHFQDLLSLMEGDIVVGTLRVLNANHGGSFYDHVFHLAKNVGLENDAHFMKHAKNVFIGGLSSSRYSSSKPILSVTEGLVSDFLTRSETLLRFPQEFIDAYIKEIAKKILDMAQNFHNGTQSATAIPAEKSSSVQAVELTEVSEIVDTVKPVESLQIVEATKPNEAISPTQAAKPAAVIMNVIPRPKRVAYSIQEMIKMRPSATLTSEVLTARNCLEKYLPGHKLQYKNSPRATATKLQPSEWKTNFSSKVNFEEVSQTLQQDEHAPGKTSFVASSGAANSPESSGVKHETLINVSKSLPSAGDNIESIENDLTLSISAENDVNKPSVDAHHQDNSDKYDKSSGKYTIASQSGTHISSKSLSAADENKAEDKMNSGSGDSPPKLPSNRGLSTSRYARSDVIDQAAVLRASSGYNPTARQVVKKQESLPLKPRETLTKIGNSEVSKNESKGLASTSETEKSKSQETNPNTLAKVMKNEMNLPKVVEQGTFRSKHTVTNSDVDRLAQVFSDLDVKAEKDNGTVADVSPVPERSISPTVEELLQKKRASGLSTSRWASQTPALKRSSRTGQSTPTTIYSQLTSSMPQDNSLFSHQSAVAITPSRPFPSRSNMLNGRPADTDSDDMLKATAPVFTPSPQKNESTVSRPVLFPVRNRQNPQQEAVQARLQQELGIEANVG</sequence>
<accession>A0A4Z1G1V5</accession>
<evidence type="ECO:0000313" key="3">
    <source>
        <dbReference type="Proteomes" id="UP000297910"/>
    </source>
</evidence>
<feature type="compositionally biased region" description="Polar residues" evidence="1">
    <location>
        <begin position="340"/>
        <end position="350"/>
    </location>
</feature>
<feature type="region of interest" description="Disordered" evidence="1">
    <location>
        <begin position="886"/>
        <end position="957"/>
    </location>
</feature>
<feature type="compositionally biased region" description="Basic and acidic residues" evidence="1">
    <location>
        <begin position="890"/>
        <end position="905"/>
    </location>
</feature>
<feature type="region of interest" description="Disordered" evidence="1">
    <location>
        <begin position="979"/>
        <end position="1030"/>
    </location>
</feature>
<protein>
    <submittedName>
        <fullName evidence="2">Uncharacterized protein</fullName>
    </submittedName>
</protein>
<feature type="region of interest" description="Disordered" evidence="1">
    <location>
        <begin position="819"/>
        <end position="850"/>
    </location>
</feature>
<dbReference type="EMBL" id="PQXI01000034">
    <property type="protein sequence ID" value="TGO27991.1"/>
    <property type="molecule type" value="Genomic_DNA"/>
</dbReference>
<organism evidence="2 3">
    <name type="scientific">Botrytis paeoniae</name>
    <dbReference type="NCBI Taxonomy" id="278948"/>
    <lineage>
        <taxon>Eukaryota</taxon>
        <taxon>Fungi</taxon>
        <taxon>Dikarya</taxon>
        <taxon>Ascomycota</taxon>
        <taxon>Pezizomycotina</taxon>
        <taxon>Leotiomycetes</taxon>
        <taxon>Helotiales</taxon>
        <taxon>Sclerotiniaceae</taxon>
        <taxon>Botrytis</taxon>
    </lineage>
</organism>
<gene>
    <name evidence="2" type="ORF">BPAE_0034g00710</name>
</gene>
<comment type="caution">
    <text evidence="2">The sequence shown here is derived from an EMBL/GenBank/DDBJ whole genome shotgun (WGS) entry which is preliminary data.</text>
</comment>
<feature type="compositionally biased region" description="Basic and acidic residues" evidence="1">
    <location>
        <begin position="150"/>
        <end position="166"/>
    </location>
</feature>
<feature type="region of interest" description="Disordered" evidence="1">
    <location>
        <begin position="328"/>
        <end position="350"/>
    </location>
</feature>
<feature type="region of interest" description="Disordered" evidence="1">
    <location>
        <begin position="1105"/>
        <end position="1135"/>
    </location>
</feature>
<keyword evidence="3" id="KW-1185">Reference proteome</keyword>
<feature type="region of interest" description="Disordered" evidence="1">
    <location>
        <begin position="84"/>
        <end position="185"/>
    </location>
</feature>
<reference evidence="2 3" key="1">
    <citation type="submission" date="2017-12" db="EMBL/GenBank/DDBJ databases">
        <title>Comparative genomics of Botrytis spp.</title>
        <authorList>
            <person name="Valero-Jimenez C.A."/>
            <person name="Tapia P."/>
            <person name="Veloso J."/>
            <person name="Silva-Moreno E."/>
            <person name="Staats M."/>
            <person name="Valdes J.H."/>
            <person name="Van Kan J.A.L."/>
        </authorList>
    </citation>
    <scope>NUCLEOTIDE SEQUENCE [LARGE SCALE GENOMIC DNA]</scope>
    <source>
        <strain evidence="2 3">Bp0003</strain>
    </source>
</reference>
<proteinExistence type="predicted"/>